<name>A0A8J2TXK5_9MICO</name>
<keyword evidence="1" id="KW-0134">Cell wall</keyword>
<evidence type="ECO:0000313" key="10">
    <source>
        <dbReference type="Proteomes" id="UP000616114"/>
    </source>
</evidence>
<reference evidence="9" key="2">
    <citation type="submission" date="2020-09" db="EMBL/GenBank/DDBJ databases">
        <authorList>
            <person name="Sun Q."/>
            <person name="Zhou Y."/>
        </authorList>
    </citation>
    <scope>NUCLEOTIDE SEQUENCE</scope>
    <source>
        <strain evidence="9">CGMCC 1.12785</strain>
    </source>
</reference>
<evidence type="ECO:0000256" key="2">
    <source>
        <dbReference type="ARBA" id="ARBA00022525"/>
    </source>
</evidence>
<organism evidence="9 10">
    <name type="scientific">Sediminivirga luteola</name>
    <dbReference type="NCBI Taxonomy" id="1774748"/>
    <lineage>
        <taxon>Bacteria</taxon>
        <taxon>Bacillati</taxon>
        <taxon>Actinomycetota</taxon>
        <taxon>Actinomycetes</taxon>
        <taxon>Micrococcales</taxon>
        <taxon>Brevibacteriaceae</taxon>
        <taxon>Sediminivirga</taxon>
    </lineage>
</organism>
<reference evidence="9" key="1">
    <citation type="journal article" date="2014" name="Int. J. Syst. Evol. Microbiol.">
        <title>Complete genome sequence of Corynebacterium casei LMG S-19264T (=DSM 44701T), isolated from a smear-ripened cheese.</title>
        <authorList>
            <consortium name="US DOE Joint Genome Institute (JGI-PGF)"/>
            <person name="Walter F."/>
            <person name="Albersmeier A."/>
            <person name="Kalinowski J."/>
            <person name="Ruckert C."/>
        </authorList>
    </citation>
    <scope>NUCLEOTIDE SEQUENCE</scope>
    <source>
        <strain evidence="9">CGMCC 1.12785</strain>
    </source>
</reference>
<keyword evidence="2" id="KW-0964">Secreted</keyword>
<dbReference type="AlphaFoldDB" id="A0A8J2TXK5"/>
<evidence type="ECO:0000256" key="6">
    <source>
        <dbReference type="SAM" id="Phobius"/>
    </source>
</evidence>
<keyword evidence="4" id="KW-0572">Peptidoglycan-anchor</keyword>
<dbReference type="Proteomes" id="UP000616114">
    <property type="component" value="Unassembled WGS sequence"/>
</dbReference>
<dbReference type="Pfam" id="PF00746">
    <property type="entry name" value="Gram_pos_anchor"/>
    <property type="match status" value="1"/>
</dbReference>
<evidence type="ECO:0000256" key="5">
    <source>
        <dbReference type="SAM" id="MobiDB-lite"/>
    </source>
</evidence>
<comment type="caution">
    <text evidence="9">The sequence shown here is derived from an EMBL/GenBank/DDBJ whole genome shotgun (WGS) entry which is preliminary data.</text>
</comment>
<keyword evidence="10" id="KW-1185">Reference proteome</keyword>
<keyword evidence="3 7" id="KW-0732">Signal</keyword>
<evidence type="ECO:0000256" key="3">
    <source>
        <dbReference type="ARBA" id="ARBA00022729"/>
    </source>
</evidence>
<keyword evidence="6" id="KW-0812">Transmembrane</keyword>
<keyword evidence="6" id="KW-0472">Membrane</keyword>
<evidence type="ECO:0000256" key="4">
    <source>
        <dbReference type="ARBA" id="ARBA00023088"/>
    </source>
</evidence>
<gene>
    <name evidence="9" type="ORF">GCM10011333_14910</name>
</gene>
<dbReference type="InterPro" id="IPR019931">
    <property type="entry name" value="LPXTG_anchor"/>
</dbReference>
<evidence type="ECO:0000256" key="7">
    <source>
        <dbReference type="SAM" id="SignalP"/>
    </source>
</evidence>
<accession>A0A8J2TXK5</accession>
<evidence type="ECO:0000259" key="8">
    <source>
        <dbReference type="PROSITE" id="PS50847"/>
    </source>
</evidence>
<protein>
    <recommendedName>
        <fullName evidence="8">Gram-positive cocci surface proteins LPxTG domain-containing protein</fullName>
    </recommendedName>
</protein>
<dbReference type="RefSeq" id="WP_188550297.1">
    <property type="nucleotide sequence ID" value="NZ_BMFY01000005.1"/>
</dbReference>
<feature type="region of interest" description="Disordered" evidence="5">
    <location>
        <begin position="185"/>
        <end position="207"/>
    </location>
</feature>
<keyword evidence="6" id="KW-1133">Transmembrane helix</keyword>
<dbReference type="EMBL" id="BMFY01000005">
    <property type="protein sequence ID" value="GGA13017.1"/>
    <property type="molecule type" value="Genomic_DNA"/>
</dbReference>
<proteinExistence type="predicted"/>
<feature type="transmembrane region" description="Helical" evidence="6">
    <location>
        <begin position="230"/>
        <end position="251"/>
    </location>
</feature>
<feature type="chain" id="PRO_5035215981" description="Gram-positive cocci surface proteins LPxTG domain-containing protein" evidence="7">
    <location>
        <begin position="27"/>
        <end position="256"/>
    </location>
</feature>
<evidence type="ECO:0000256" key="1">
    <source>
        <dbReference type="ARBA" id="ARBA00022512"/>
    </source>
</evidence>
<feature type="signal peptide" evidence="7">
    <location>
        <begin position="1"/>
        <end position="26"/>
    </location>
</feature>
<dbReference type="PROSITE" id="PS50847">
    <property type="entry name" value="GRAM_POS_ANCHORING"/>
    <property type="match status" value="1"/>
</dbReference>
<evidence type="ECO:0000313" key="9">
    <source>
        <dbReference type="EMBL" id="GGA13017.1"/>
    </source>
</evidence>
<feature type="compositionally biased region" description="Low complexity" evidence="5">
    <location>
        <begin position="192"/>
        <end position="206"/>
    </location>
</feature>
<feature type="domain" description="Gram-positive cocci surface proteins LPxTG" evidence="8">
    <location>
        <begin position="223"/>
        <end position="256"/>
    </location>
</feature>
<sequence length="256" mass="26078">MRALGATLLPVLLAVALLTGAVPVAATGNAPHDSAAASAGAAAGGAAIADESAVQHIGLTYDGFHAEEATVPFPPAVVVPGDADERILRVENLGDLPGQLTAQIVGVRFSTDAVHEFYRELRINGIPAVELYHRETVVRSQVLTPGETTDIPVRYDFPVDSTGGNSDQHPSVAFDVRLTLDALLPGSGGEGPTAPAGEGAAATTGGNADVPVAAGTVRLPRELPFTGVDLPVLLALAALALAAGSVLSAVVRRRRR</sequence>